<gene>
    <name evidence="2" type="ORF">ACEG43_21570</name>
</gene>
<feature type="compositionally biased region" description="Polar residues" evidence="1">
    <location>
        <begin position="1"/>
        <end position="13"/>
    </location>
</feature>
<evidence type="ECO:0000313" key="2">
    <source>
        <dbReference type="EMBL" id="MFA3838730.1"/>
    </source>
</evidence>
<evidence type="ECO:0000313" key="3">
    <source>
        <dbReference type="Proteomes" id="UP001571476"/>
    </source>
</evidence>
<dbReference type="EMBL" id="JBGOSP010000010">
    <property type="protein sequence ID" value="MFA3838730.1"/>
    <property type="molecule type" value="Genomic_DNA"/>
</dbReference>
<feature type="region of interest" description="Disordered" evidence="1">
    <location>
        <begin position="1"/>
        <end position="44"/>
    </location>
</feature>
<reference evidence="2 3" key="1">
    <citation type="submission" date="2024-08" db="EMBL/GenBank/DDBJ databases">
        <title>Genome sequence of Streptomyces aureus CACIA-1.46HGO.</title>
        <authorList>
            <person name="Evangelista-Martinez Z."/>
        </authorList>
    </citation>
    <scope>NUCLEOTIDE SEQUENCE [LARGE SCALE GENOMIC DNA]</scope>
    <source>
        <strain evidence="2 3">CACIA-1.46HGO</strain>
    </source>
</reference>
<protein>
    <submittedName>
        <fullName evidence="2">Uncharacterized protein</fullName>
    </submittedName>
</protein>
<name>A0ABV4SL25_9ACTN</name>
<sequence length="44" mass="4845">MEPQSTRQSTFLARTNGGDATSVERTGPIGAEPNLEPLRTRHHQ</sequence>
<accession>A0ABV4SL25</accession>
<keyword evidence="3" id="KW-1185">Reference proteome</keyword>
<comment type="caution">
    <text evidence="2">The sequence shown here is derived from an EMBL/GenBank/DDBJ whole genome shotgun (WGS) entry which is preliminary data.</text>
</comment>
<evidence type="ECO:0000256" key="1">
    <source>
        <dbReference type="SAM" id="MobiDB-lite"/>
    </source>
</evidence>
<dbReference type="Proteomes" id="UP001571476">
    <property type="component" value="Unassembled WGS sequence"/>
</dbReference>
<organism evidence="2 3">
    <name type="scientific">Streptomyces aureus</name>
    <dbReference type="NCBI Taxonomy" id="193461"/>
    <lineage>
        <taxon>Bacteria</taxon>
        <taxon>Bacillati</taxon>
        <taxon>Actinomycetota</taxon>
        <taxon>Actinomycetes</taxon>
        <taxon>Kitasatosporales</taxon>
        <taxon>Streptomycetaceae</taxon>
        <taxon>Streptomyces</taxon>
    </lineage>
</organism>
<dbReference type="RefSeq" id="WP_372563760.1">
    <property type="nucleotide sequence ID" value="NZ_JBGOSP010000010.1"/>
</dbReference>
<proteinExistence type="predicted"/>